<evidence type="ECO:0000313" key="2">
    <source>
        <dbReference type="EMBL" id="KJZ01762.1"/>
    </source>
</evidence>
<dbReference type="SUPFAM" id="SSF52833">
    <property type="entry name" value="Thioredoxin-like"/>
    <property type="match status" value="1"/>
</dbReference>
<proteinExistence type="predicted"/>
<dbReference type="AlphaFoldDB" id="A0A0F4Q5D1"/>
<keyword evidence="3" id="KW-1185">Reference proteome</keyword>
<dbReference type="RefSeq" id="WP_045979176.1">
    <property type="nucleotide sequence ID" value="NZ_JXXY01000006.1"/>
</dbReference>
<gene>
    <name evidence="2" type="ORF">TW72_02095</name>
</gene>
<dbReference type="PROSITE" id="PS50404">
    <property type="entry name" value="GST_NTER"/>
    <property type="match status" value="1"/>
</dbReference>
<dbReference type="GeneID" id="58227274"/>
<keyword evidence="2" id="KW-0808">Transferase</keyword>
<evidence type="ECO:0000313" key="3">
    <source>
        <dbReference type="Proteomes" id="UP000033664"/>
    </source>
</evidence>
<dbReference type="EMBL" id="JXXZ01000002">
    <property type="protein sequence ID" value="KJZ01762.1"/>
    <property type="molecule type" value="Genomic_DNA"/>
</dbReference>
<dbReference type="OrthoDB" id="8634103at2"/>
<dbReference type="eggNOG" id="COG0625">
    <property type="taxonomic scope" value="Bacteria"/>
</dbReference>
<comment type="caution">
    <text evidence="2">The sequence shown here is derived from an EMBL/GenBank/DDBJ whole genome shotgun (WGS) entry which is preliminary data.</text>
</comment>
<reference evidence="2 3" key="1">
    <citation type="journal article" date="2015" name="BMC Genomics">
        <title>Genome mining reveals unlocked bioactive potential of marine Gram-negative bacteria.</title>
        <authorList>
            <person name="Machado H."/>
            <person name="Sonnenschein E.C."/>
            <person name="Melchiorsen J."/>
            <person name="Gram L."/>
        </authorList>
    </citation>
    <scope>NUCLEOTIDE SEQUENCE [LARGE SCALE GENOMIC DNA]</scope>
    <source>
        <strain evidence="2 3">S3137</strain>
    </source>
</reference>
<dbReference type="InterPro" id="IPR004045">
    <property type="entry name" value="Glutathione_S-Trfase_N"/>
</dbReference>
<organism evidence="2 3">
    <name type="scientific">Pseudoalteromonas ruthenica</name>
    <dbReference type="NCBI Taxonomy" id="151081"/>
    <lineage>
        <taxon>Bacteria</taxon>
        <taxon>Pseudomonadati</taxon>
        <taxon>Pseudomonadota</taxon>
        <taxon>Gammaproteobacteria</taxon>
        <taxon>Alteromonadales</taxon>
        <taxon>Pseudoalteromonadaceae</taxon>
        <taxon>Pseudoalteromonas</taxon>
    </lineage>
</organism>
<dbReference type="Proteomes" id="UP000033664">
    <property type="component" value="Unassembled WGS sequence"/>
</dbReference>
<dbReference type="GO" id="GO:0016740">
    <property type="term" value="F:transferase activity"/>
    <property type="evidence" value="ECO:0007669"/>
    <property type="project" value="UniProtKB-KW"/>
</dbReference>
<feature type="domain" description="GST N-terminal" evidence="1">
    <location>
        <begin position="1"/>
        <end position="79"/>
    </location>
</feature>
<dbReference type="Pfam" id="PF13417">
    <property type="entry name" value="GST_N_3"/>
    <property type="match status" value="1"/>
</dbReference>
<dbReference type="Gene3D" id="3.40.30.10">
    <property type="entry name" value="Glutaredoxin"/>
    <property type="match status" value="1"/>
</dbReference>
<accession>A0A0F4Q5D1</accession>
<sequence>MQLYGSDTSPYVRRLRIWCAQHTLDVPYQHIDIFSPAGRELLLQHTPVAKIPVLVDGQQRIYDSTVIFEYLSQAHQLKPLHWDERNQLTTINAANDSGVELLLCQRSGFDTTQDTLFFNLQHQRISQCLGVLEELLSSGKIKHAYVLTSLFCLLDWLAFRQLTDFSVYSQLHAFWQQYSREQLAQQTDPRKAE</sequence>
<dbReference type="PATRIC" id="fig|151081.8.peg.1599"/>
<evidence type="ECO:0000259" key="1">
    <source>
        <dbReference type="PROSITE" id="PS50404"/>
    </source>
</evidence>
<name>A0A0F4Q5D1_9GAMM</name>
<dbReference type="InterPro" id="IPR036249">
    <property type="entry name" value="Thioredoxin-like_sf"/>
</dbReference>
<protein>
    <submittedName>
        <fullName evidence="2">Glutathione S-transferase</fullName>
    </submittedName>
</protein>
<dbReference type="Gene3D" id="1.20.1050.10">
    <property type="match status" value="1"/>
</dbReference>